<protein>
    <recommendedName>
        <fullName evidence="4">acetolactate synthase</fullName>
        <ecNumber evidence="4">2.2.1.6</ecNumber>
    </recommendedName>
</protein>
<evidence type="ECO:0000313" key="13">
    <source>
        <dbReference type="EMBL" id="KAA1246655.1"/>
    </source>
</evidence>
<dbReference type="PANTHER" id="PTHR18968:SF86">
    <property type="entry name" value="ACETOLACTATE SYNTHASE LARGE SUBUNIT ILVX-RELATED"/>
    <property type="match status" value="1"/>
</dbReference>
<evidence type="ECO:0000256" key="6">
    <source>
        <dbReference type="ARBA" id="ARBA00022630"/>
    </source>
</evidence>
<dbReference type="CDD" id="cd07035">
    <property type="entry name" value="TPP_PYR_POX_like"/>
    <property type="match status" value="1"/>
</dbReference>
<dbReference type="GO" id="GO:0050660">
    <property type="term" value="F:flavin adenine dinucleotide binding"/>
    <property type="evidence" value="ECO:0007669"/>
    <property type="project" value="TreeGrafter"/>
</dbReference>
<comment type="similarity">
    <text evidence="3">Belongs to the TPP enzyme family.</text>
</comment>
<dbReference type="Pfam" id="PF02776">
    <property type="entry name" value="TPP_enzyme_N"/>
    <property type="match status" value="1"/>
</dbReference>
<evidence type="ECO:0000256" key="2">
    <source>
        <dbReference type="ARBA" id="ARBA00005025"/>
    </source>
</evidence>
<dbReference type="AlphaFoldDB" id="A0A5B1BFJ9"/>
<comment type="pathway">
    <text evidence="2">Amino-acid biosynthesis; L-valine biosynthesis; L-valine from pyruvate: step 1/4.</text>
</comment>
<name>A0A5B1BFJ9_MYCSI</name>
<comment type="catalytic activity">
    <reaction evidence="10">
        <text>2 pyruvate + H(+) = (2S)-2-acetolactate + CO2</text>
        <dbReference type="Rhea" id="RHEA:25249"/>
        <dbReference type="ChEBI" id="CHEBI:15361"/>
        <dbReference type="ChEBI" id="CHEBI:15378"/>
        <dbReference type="ChEBI" id="CHEBI:16526"/>
        <dbReference type="ChEBI" id="CHEBI:58476"/>
        <dbReference type="EC" id="2.2.1.6"/>
    </reaction>
</comment>
<dbReference type="Pfam" id="PF02775">
    <property type="entry name" value="TPP_enzyme_C"/>
    <property type="match status" value="1"/>
</dbReference>
<gene>
    <name evidence="13" type="ORF">F0Q45_23100</name>
</gene>
<keyword evidence="7" id="KW-0274">FAD</keyword>
<dbReference type="GO" id="GO:0000287">
    <property type="term" value="F:magnesium ion binding"/>
    <property type="evidence" value="ECO:0007669"/>
    <property type="project" value="UniProtKB-ARBA"/>
</dbReference>
<feature type="domain" description="Thiamine pyrophosphate enzyme TPP-binding" evidence="11">
    <location>
        <begin position="373"/>
        <end position="506"/>
    </location>
</feature>
<proteinExistence type="inferred from homology"/>
<keyword evidence="6" id="KW-0285">Flavoprotein</keyword>
<reference evidence="13 14" key="1">
    <citation type="submission" date="2019-09" db="EMBL/GenBank/DDBJ databases">
        <title>Report of infection by Mycobacterium simiae a patient suffering from pulmonary tuberculosis.</title>
        <authorList>
            <person name="Mohanty P.S."/>
            <person name="Bansal A.K."/>
            <person name="Singh H."/>
            <person name="Sharma S."/>
            <person name="Patil S.A."/>
            <person name="Upadhaya P."/>
            <person name="Singh P.K."/>
            <person name="Kumar D."/>
            <person name="Kumar S."/>
            <person name="Singh R.K."/>
            <person name="Chaudhary B."/>
        </authorList>
    </citation>
    <scope>NUCLEOTIDE SEQUENCE [LARGE SCALE GENOMIC DNA]</scope>
    <source>
        <strain evidence="13 14">JAL-560-SIM</strain>
    </source>
</reference>
<keyword evidence="5" id="KW-0028">Amino-acid biosynthesis</keyword>
<dbReference type="CDD" id="cd02002">
    <property type="entry name" value="TPP_BFDC"/>
    <property type="match status" value="1"/>
</dbReference>
<dbReference type="PANTHER" id="PTHR18968">
    <property type="entry name" value="THIAMINE PYROPHOSPHATE ENZYMES"/>
    <property type="match status" value="1"/>
</dbReference>
<evidence type="ECO:0000313" key="14">
    <source>
        <dbReference type="Proteomes" id="UP000324701"/>
    </source>
</evidence>
<dbReference type="InterPro" id="IPR011766">
    <property type="entry name" value="TPP_enzyme_TPP-bd"/>
</dbReference>
<evidence type="ECO:0000256" key="10">
    <source>
        <dbReference type="ARBA" id="ARBA00048670"/>
    </source>
</evidence>
<dbReference type="InterPro" id="IPR045229">
    <property type="entry name" value="TPP_enz"/>
</dbReference>
<evidence type="ECO:0000256" key="8">
    <source>
        <dbReference type="ARBA" id="ARBA00023052"/>
    </source>
</evidence>
<evidence type="ECO:0000259" key="12">
    <source>
        <dbReference type="Pfam" id="PF02776"/>
    </source>
</evidence>
<dbReference type="EMBL" id="VTZN01000216">
    <property type="protein sequence ID" value="KAA1246655.1"/>
    <property type="molecule type" value="Genomic_DNA"/>
</dbReference>
<organism evidence="13 14">
    <name type="scientific">Mycobacterium simiae</name>
    <name type="common">Mycobacterium habana</name>
    <dbReference type="NCBI Taxonomy" id="1784"/>
    <lineage>
        <taxon>Bacteria</taxon>
        <taxon>Bacillati</taxon>
        <taxon>Actinomycetota</taxon>
        <taxon>Actinomycetes</taxon>
        <taxon>Mycobacteriales</taxon>
        <taxon>Mycobacteriaceae</taxon>
        <taxon>Mycobacterium</taxon>
        <taxon>Mycobacterium simiae complex</taxon>
    </lineage>
</organism>
<comment type="caution">
    <text evidence="13">The sequence shown here is derived from an EMBL/GenBank/DDBJ whole genome shotgun (WGS) entry which is preliminary data.</text>
</comment>
<comment type="pathway">
    <text evidence="1">Amino-acid biosynthesis; L-isoleucine biosynthesis; L-isoleucine from 2-oxobutanoate: step 1/4.</text>
</comment>
<dbReference type="GO" id="GO:0003984">
    <property type="term" value="F:acetolactate synthase activity"/>
    <property type="evidence" value="ECO:0007669"/>
    <property type="project" value="UniProtKB-EC"/>
</dbReference>
<sequence>MIGAQALITTLVDGGVDVCFANPGTSEMHFVAALDTVAQMRGVLTLFEGVATGAADGYARIADRPAAVLLHLGPGLGNGLANLHNARRALVPMVLVVGDHATYHKKYDAPLESDIDALAGTVSGWVRRTQAAADVGADTAAAIAATRSGPQISTLILPADVSWSDGAQPGAVPDPTEQPDIDVGSVAKVLRSGEPAMMLVGGDATRGPGLAAAARIAQATGARWLCETFPTRLERGAGVPAVERLAYFAEAAAAQLDGAKHLVLAGAKSPVTFFAYPGMPSDLVPAGCAVHVLAAPRGAADALVALADELAPGTSAPVAPAARPQLPTGALTSASAADVIGALMPERAIVVDESNTSGVLLPQATAGAPAHDWLTLTGGAIGYGIPAAVGAAFAAPGRPVLCLQSDGSAMYTISGLWTQARENLNVTTVIYNNGAYDILRIELQRVGAGSAPGPKALNLLDISPPRMNFVQMAEGMGVAARRVTTCEEFADALRAALAEPGPHLIDAVVPSLLS</sequence>
<dbReference type="NCBIfam" id="NF005760">
    <property type="entry name" value="PRK07586.1"/>
    <property type="match status" value="1"/>
</dbReference>
<dbReference type="UniPathway" id="UPA00047">
    <property type="reaction ID" value="UER00055"/>
</dbReference>
<dbReference type="InterPro" id="IPR012001">
    <property type="entry name" value="Thiamin_PyroP_enz_TPP-bd_dom"/>
</dbReference>
<dbReference type="RefSeq" id="WP_149656123.1">
    <property type="nucleotide sequence ID" value="NZ_VTZN01000216.1"/>
</dbReference>
<keyword evidence="14" id="KW-1185">Reference proteome</keyword>
<evidence type="ECO:0000256" key="5">
    <source>
        <dbReference type="ARBA" id="ARBA00022605"/>
    </source>
</evidence>
<evidence type="ECO:0000256" key="1">
    <source>
        <dbReference type="ARBA" id="ARBA00004974"/>
    </source>
</evidence>
<dbReference type="GO" id="GO:0009099">
    <property type="term" value="P:L-valine biosynthetic process"/>
    <property type="evidence" value="ECO:0007669"/>
    <property type="project" value="UniProtKB-UniPathway"/>
</dbReference>
<feature type="domain" description="Thiamine pyrophosphate enzyme N-terminal TPP-binding" evidence="12">
    <location>
        <begin position="2"/>
        <end position="106"/>
    </location>
</feature>
<dbReference type="SUPFAM" id="SSF52518">
    <property type="entry name" value="Thiamin diphosphate-binding fold (THDP-binding)"/>
    <property type="match status" value="2"/>
</dbReference>
<evidence type="ECO:0000259" key="11">
    <source>
        <dbReference type="Pfam" id="PF02775"/>
    </source>
</evidence>
<keyword evidence="9" id="KW-0100">Branched-chain amino acid biosynthesis</keyword>
<dbReference type="EC" id="2.2.1.6" evidence="4"/>
<evidence type="ECO:0000256" key="9">
    <source>
        <dbReference type="ARBA" id="ARBA00023304"/>
    </source>
</evidence>
<evidence type="ECO:0000256" key="4">
    <source>
        <dbReference type="ARBA" id="ARBA00013145"/>
    </source>
</evidence>
<accession>A0A5B1BFJ9</accession>
<dbReference type="GO" id="GO:0030976">
    <property type="term" value="F:thiamine pyrophosphate binding"/>
    <property type="evidence" value="ECO:0007669"/>
    <property type="project" value="InterPro"/>
</dbReference>
<evidence type="ECO:0000256" key="3">
    <source>
        <dbReference type="ARBA" id="ARBA00007812"/>
    </source>
</evidence>
<dbReference type="Proteomes" id="UP000324701">
    <property type="component" value="Unassembled WGS sequence"/>
</dbReference>
<dbReference type="UniPathway" id="UPA00049">
    <property type="reaction ID" value="UER00059"/>
</dbReference>
<evidence type="ECO:0000256" key="7">
    <source>
        <dbReference type="ARBA" id="ARBA00022827"/>
    </source>
</evidence>
<keyword evidence="8" id="KW-0786">Thiamine pyrophosphate</keyword>
<dbReference type="InterPro" id="IPR029061">
    <property type="entry name" value="THDP-binding"/>
</dbReference>
<dbReference type="GO" id="GO:0009097">
    <property type="term" value="P:isoleucine biosynthetic process"/>
    <property type="evidence" value="ECO:0007669"/>
    <property type="project" value="UniProtKB-UniPathway"/>
</dbReference>
<dbReference type="Gene3D" id="3.40.50.970">
    <property type="match status" value="2"/>
</dbReference>
<dbReference type="OrthoDB" id="2443624at2"/>